<dbReference type="EMBL" id="BSTK01000003">
    <property type="protein sequence ID" value="GLY84628.1"/>
    <property type="molecule type" value="Genomic_DNA"/>
</dbReference>
<sequence length="85" mass="8958">MSNNIGTQAWAAACPRPSVLFSRGSASLPAVYVSPEAGHARPEGVAKKRVEKHVFTTLGAGQLTAQAKDAAIRMPLGPPPWRPPE</sequence>
<dbReference type="RefSeq" id="WP_285618373.1">
    <property type="nucleotide sequence ID" value="NZ_BSTJ01000001.1"/>
</dbReference>
<evidence type="ECO:0000313" key="3">
    <source>
        <dbReference type="Proteomes" id="UP001165074"/>
    </source>
</evidence>
<accession>A0A9W6RZW5</accession>
<reference evidence="1" key="1">
    <citation type="submission" date="2023-03" db="EMBL/GenBank/DDBJ databases">
        <title>Actinoallomurus iriomotensis NBRC 103681.</title>
        <authorList>
            <person name="Ichikawa N."/>
            <person name="Sato H."/>
            <person name="Tonouchi N."/>
        </authorList>
    </citation>
    <scope>NUCLEOTIDE SEQUENCE</scope>
    <source>
        <strain evidence="1">NBRC 103681</strain>
    </source>
</reference>
<evidence type="ECO:0000313" key="2">
    <source>
        <dbReference type="EMBL" id="GLY84628.1"/>
    </source>
</evidence>
<proteinExistence type="predicted"/>
<gene>
    <name evidence="1" type="ORF">Airi01_013950</name>
    <name evidence="2" type="ORF">Airi02_025570</name>
</gene>
<comment type="caution">
    <text evidence="2">The sequence shown here is derived from an EMBL/GenBank/DDBJ whole genome shotgun (WGS) entry which is preliminary data.</text>
</comment>
<protein>
    <submittedName>
        <fullName evidence="2">Uncharacterized protein</fullName>
    </submittedName>
</protein>
<dbReference type="Proteomes" id="UP001165074">
    <property type="component" value="Unassembled WGS sequence"/>
</dbReference>
<reference evidence="2" key="2">
    <citation type="submission" date="2023-03" db="EMBL/GenBank/DDBJ databases">
        <title>Actinoallomurus iriomotensis NBRC 103684.</title>
        <authorList>
            <person name="Ichikawa N."/>
            <person name="Sato H."/>
            <person name="Tonouchi N."/>
        </authorList>
    </citation>
    <scope>NUCLEOTIDE SEQUENCE</scope>
    <source>
        <strain evidence="2">NBRC 103684</strain>
    </source>
</reference>
<name>A0A9W6RZW5_9ACTN</name>
<dbReference type="AlphaFoldDB" id="A0A9W6RZW5"/>
<organism evidence="2 3">
    <name type="scientific">Actinoallomurus iriomotensis</name>
    <dbReference type="NCBI Taxonomy" id="478107"/>
    <lineage>
        <taxon>Bacteria</taxon>
        <taxon>Bacillati</taxon>
        <taxon>Actinomycetota</taxon>
        <taxon>Actinomycetes</taxon>
        <taxon>Streptosporangiales</taxon>
        <taxon>Thermomonosporaceae</taxon>
        <taxon>Actinoallomurus</taxon>
    </lineage>
</organism>
<keyword evidence="3" id="KW-1185">Reference proteome</keyword>
<dbReference type="Proteomes" id="UP001165135">
    <property type="component" value="Unassembled WGS sequence"/>
</dbReference>
<evidence type="ECO:0000313" key="1">
    <source>
        <dbReference type="EMBL" id="GLY73128.1"/>
    </source>
</evidence>
<dbReference type="EMBL" id="BSTJ01000001">
    <property type="protein sequence ID" value="GLY73128.1"/>
    <property type="molecule type" value="Genomic_DNA"/>
</dbReference>